<keyword evidence="2" id="KW-1185">Reference proteome</keyword>
<dbReference type="OrthoDB" id="5296662at2"/>
<dbReference type="Proteomes" id="UP000253987">
    <property type="component" value="Unassembled WGS sequence"/>
</dbReference>
<reference evidence="2" key="1">
    <citation type="submission" date="2018-05" db="EMBL/GenBank/DDBJ databases">
        <authorList>
            <person name="Lu D."/>
        </authorList>
    </citation>
    <scope>NUCLEOTIDE SEQUENCE [LARGE SCALE GENOMIC DNA]</scope>
    <source>
        <strain evidence="2">F01</strain>
    </source>
</reference>
<accession>A0A2V3ZH80</accession>
<dbReference type="Pfam" id="PF16074">
    <property type="entry name" value="PilW"/>
    <property type="match status" value="1"/>
</dbReference>
<proteinExistence type="predicted"/>
<name>A0A2V3ZH80_9GAMM</name>
<dbReference type="GO" id="GO:0043683">
    <property type="term" value="P:type IV pilus assembly"/>
    <property type="evidence" value="ECO:0007669"/>
    <property type="project" value="InterPro"/>
</dbReference>
<evidence type="ECO:0000313" key="1">
    <source>
        <dbReference type="EMBL" id="PXX89402.1"/>
    </source>
</evidence>
<reference evidence="1 2" key="2">
    <citation type="submission" date="2018-06" db="EMBL/GenBank/DDBJ databases">
        <title>Marinobactersediminissp. nov, a moderately halophilic bacterium isolated from marine solar saltern.</title>
        <authorList>
            <person name="Zhang Y."/>
        </authorList>
    </citation>
    <scope>NUCLEOTIDE SEQUENCE [LARGE SCALE GENOMIC DNA]</scope>
    <source>
        <strain evidence="1 2">F01</strain>
    </source>
</reference>
<evidence type="ECO:0000313" key="2">
    <source>
        <dbReference type="Proteomes" id="UP000253987"/>
    </source>
</evidence>
<sequence>MIALALGLVLTLGVVQIFLGSSQTYRLSDALGKVQENVRFSLGTLQFDARMAGHFGCLIGEPFNNLDQTDAAYDPTIYENGAVIGWDAASTGLGDEFTITTLEASGSAWSNGTGDTIPTDIQGQIIPGTDFLVLSGGQRADVDLDGNPGGDGNTLGTDGNSNIPAGTILTVVASDCSGGDLFQKTNNTNSGGLTKGSGGSPGNVTPVNEKFNGDYDDEAGIYIFSSTAYFIGEGASGEPALFRERLDAGATGAVELAEGVENMQILYGVATGADRAADRYVTAANVTNWDQVVSVRMALLFRTGDRITDEESARAFNLAGTEITTQSDRRSRVVGLSTVGIRNRLE</sequence>
<dbReference type="AlphaFoldDB" id="A0A2V3ZH80"/>
<organism evidence="1 2">
    <name type="scientific">Marinobacter vulgaris</name>
    <dbReference type="NCBI Taxonomy" id="1928331"/>
    <lineage>
        <taxon>Bacteria</taxon>
        <taxon>Pseudomonadati</taxon>
        <taxon>Pseudomonadota</taxon>
        <taxon>Gammaproteobacteria</taxon>
        <taxon>Pseudomonadales</taxon>
        <taxon>Marinobacteraceae</taxon>
        <taxon>Marinobacter</taxon>
    </lineage>
</organism>
<dbReference type="EMBL" id="QFWX01000007">
    <property type="protein sequence ID" value="PXX89402.1"/>
    <property type="molecule type" value="Genomic_DNA"/>
</dbReference>
<comment type="caution">
    <text evidence="1">The sequence shown here is derived from an EMBL/GenBank/DDBJ whole genome shotgun (WGS) entry which is preliminary data.</text>
</comment>
<gene>
    <name evidence="1" type="ORF">DIT71_15900</name>
</gene>
<dbReference type="InterPro" id="IPR032092">
    <property type="entry name" value="PilW"/>
</dbReference>
<protein>
    <submittedName>
        <fullName evidence="1">Prepilin-type cleavage/methylation domain-containing protein</fullName>
    </submittedName>
</protein>